<dbReference type="EMBL" id="PNIQ01000258">
    <property type="protein sequence ID" value="PMP84335.1"/>
    <property type="molecule type" value="Genomic_DNA"/>
</dbReference>
<keyword evidence="2" id="KW-0285">Flavoprotein</keyword>
<feature type="non-terminal residue" evidence="6">
    <location>
        <position position="1"/>
    </location>
</feature>
<dbReference type="Gene3D" id="3.50.50.60">
    <property type="entry name" value="FAD/NAD(P)-binding domain"/>
    <property type="match status" value="1"/>
</dbReference>
<organism evidence="6 7">
    <name type="scientific">Chloroflexus aggregans</name>
    <dbReference type="NCBI Taxonomy" id="152260"/>
    <lineage>
        <taxon>Bacteria</taxon>
        <taxon>Bacillati</taxon>
        <taxon>Chloroflexota</taxon>
        <taxon>Chloroflexia</taxon>
        <taxon>Chloroflexales</taxon>
        <taxon>Chloroflexineae</taxon>
        <taxon>Chloroflexaceae</taxon>
        <taxon>Chloroflexus</taxon>
    </lineage>
</organism>
<dbReference type="InterPro" id="IPR036188">
    <property type="entry name" value="FAD/NAD-bd_sf"/>
</dbReference>
<proteinExistence type="predicted"/>
<dbReference type="PANTHER" id="PTHR48467">
    <property type="entry name" value="GLUTAMATE SYNTHASE 1 [NADH], CHLOROPLASTIC-LIKE"/>
    <property type="match status" value="1"/>
</dbReference>
<dbReference type="SUPFAM" id="SSF51971">
    <property type="entry name" value="Nucleotide-binding domain"/>
    <property type="match status" value="1"/>
</dbReference>
<keyword evidence="5" id="KW-0560">Oxidoreductase</keyword>
<evidence type="ECO:0000256" key="2">
    <source>
        <dbReference type="ARBA" id="ARBA00022630"/>
    </source>
</evidence>
<evidence type="ECO:0000256" key="1">
    <source>
        <dbReference type="ARBA" id="ARBA00001974"/>
    </source>
</evidence>
<evidence type="ECO:0000313" key="6">
    <source>
        <dbReference type="EMBL" id="PMP84335.1"/>
    </source>
</evidence>
<evidence type="ECO:0000256" key="5">
    <source>
        <dbReference type="ARBA" id="ARBA00023002"/>
    </source>
</evidence>
<dbReference type="AlphaFoldDB" id="A0A2J6X9Z6"/>
<comment type="cofactor">
    <cofactor evidence="1">
        <name>FAD</name>
        <dbReference type="ChEBI" id="CHEBI:57692"/>
    </cofactor>
</comment>
<sequence length="333" mass="35995">PAFVGWYNGRPDYRDLEVDLNVERVVVVGNGNVAMDVTRILVSDPDELAKTDIADYALAALRQSKVREVVMLGRRGPVQAAFTNPELKEFGELKGVDVIVDPADLELDPLSEAAMANDKTAARNVELLREYAARGSTGAPRRIVMRFLVSPIAIHGADGRVTGVTIERNRLVQAADGSLRPRGTGVTEEISCGMILRSVGYRGVPLPDVPFDEASGTIPNRNGRVLNGPNGEPIPGEYVVGGIKRGPSGVIGTNKPDAVETVNSMLADLPTLPGAPQHNDIADLLRERGVDFVSYADWQRLNEYETAQGAAQGRPRVKVTRVEEMLDIIRAGR</sequence>
<comment type="caution">
    <text evidence="6">The sequence shown here is derived from an EMBL/GenBank/DDBJ whole genome shotgun (WGS) entry which is preliminary data.</text>
</comment>
<protein>
    <submittedName>
        <fullName evidence="6">NADP oxidoreductase</fullName>
    </submittedName>
</protein>
<reference evidence="6 7" key="1">
    <citation type="submission" date="2018-01" db="EMBL/GenBank/DDBJ databases">
        <title>Metagenomic assembled genomes from two thermal pools in the Uzon Caldera, Kamchatka, Russia.</title>
        <authorList>
            <person name="Wilkins L."/>
            <person name="Ettinger C."/>
        </authorList>
    </citation>
    <scope>NUCLEOTIDE SEQUENCE [LARGE SCALE GENOMIC DNA]</scope>
    <source>
        <strain evidence="6">ZAV-02</strain>
    </source>
</reference>
<dbReference type="PANTHER" id="PTHR48467:SF1">
    <property type="entry name" value="GLUTAMATE SYNTHASE 1 [NADH], CHLOROPLASTIC-LIKE"/>
    <property type="match status" value="1"/>
</dbReference>
<dbReference type="Proteomes" id="UP000243376">
    <property type="component" value="Unassembled WGS sequence"/>
</dbReference>
<evidence type="ECO:0000256" key="3">
    <source>
        <dbReference type="ARBA" id="ARBA00022827"/>
    </source>
</evidence>
<evidence type="ECO:0000313" key="7">
    <source>
        <dbReference type="Proteomes" id="UP000243376"/>
    </source>
</evidence>
<gene>
    <name evidence="6" type="ORF">C0184_03895</name>
</gene>
<dbReference type="SUPFAM" id="SSF51905">
    <property type="entry name" value="FAD/NAD(P)-binding domain"/>
    <property type="match status" value="1"/>
</dbReference>
<name>A0A2J6X9Z6_9CHLR</name>
<evidence type="ECO:0000256" key="4">
    <source>
        <dbReference type="ARBA" id="ARBA00022857"/>
    </source>
</evidence>
<accession>A0A2J6X9Z6</accession>
<dbReference type="GO" id="GO:0016491">
    <property type="term" value="F:oxidoreductase activity"/>
    <property type="evidence" value="ECO:0007669"/>
    <property type="project" value="UniProtKB-KW"/>
</dbReference>
<keyword evidence="4" id="KW-0521">NADP</keyword>
<keyword evidence="3" id="KW-0274">FAD</keyword>
<dbReference type="InterPro" id="IPR055275">
    <property type="entry name" value="Ferredox_Rdtase"/>
</dbReference>